<feature type="region of interest" description="Disordered" evidence="1">
    <location>
        <begin position="1"/>
        <end position="43"/>
    </location>
</feature>
<dbReference type="PANTHER" id="PTHR12905">
    <property type="entry name" value="METALLOPHOSPHOESTERASE"/>
    <property type="match status" value="1"/>
</dbReference>
<name>A0AA88H0B8_NAELO</name>
<organism evidence="3 4">
    <name type="scientific">Naegleria lovaniensis</name>
    <name type="common">Amoeba</name>
    <dbReference type="NCBI Taxonomy" id="51637"/>
    <lineage>
        <taxon>Eukaryota</taxon>
        <taxon>Discoba</taxon>
        <taxon>Heterolobosea</taxon>
        <taxon>Tetramitia</taxon>
        <taxon>Eutetramitia</taxon>
        <taxon>Vahlkampfiidae</taxon>
        <taxon>Naegleria</taxon>
    </lineage>
</organism>
<dbReference type="GeneID" id="68096484"/>
<dbReference type="InterPro" id="IPR004843">
    <property type="entry name" value="Calcineurin-like_PHP"/>
</dbReference>
<feature type="compositionally biased region" description="Basic and acidic residues" evidence="1">
    <location>
        <begin position="18"/>
        <end position="36"/>
    </location>
</feature>
<evidence type="ECO:0000313" key="3">
    <source>
        <dbReference type="EMBL" id="KAG2394265.1"/>
    </source>
</evidence>
<feature type="domain" description="Calcineurin-like phosphoesterase" evidence="2">
    <location>
        <begin position="100"/>
        <end position="248"/>
    </location>
</feature>
<dbReference type="Pfam" id="PF00149">
    <property type="entry name" value="Metallophos"/>
    <property type="match status" value="1"/>
</dbReference>
<comment type="caution">
    <text evidence="3">The sequence shown here is derived from an EMBL/GenBank/DDBJ whole genome shotgun (WGS) entry which is preliminary data.</text>
</comment>
<dbReference type="PANTHER" id="PTHR12905:SF0">
    <property type="entry name" value="CALCINEURIN-LIKE PHOSPHOESTERASE DOMAIN-CONTAINING PROTEIN"/>
    <property type="match status" value="1"/>
</dbReference>
<sequence>MPSWNIFSSSSSKNRKHHSEDPREEKLPTADREKTLKKQSCSDSNKNEKIIEIDHLPVMEQQVGKRKLKLVHMSDSHQFHEHLKNFPEGDIFIHSAIFLIRVKIVIFGNHDIGFNGISPEFVQNNVLTNAIYLQDQSVIIKYKGKQLLKIYGTPWTSSRNMGFSMNRKDIEQKWNDIPNDIDVLVTHLPPFGIMDLASGTEPQHYCDYCKKNHCYKRHWGNEALRKRSIQLNEQAKLKAHLFGHVHEYHGLELEKQSNATVPLIYSNGASVANHNDNDVRDLNVIELDLGNE</sequence>
<evidence type="ECO:0000259" key="2">
    <source>
        <dbReference type="Pfam" id="PF00149"/>
    </source>
</evidence>
<evidence type="ECO:0000313" key="4">
    <source>
        <dbReference type="Proteomes" id="UP000816034"/>
    </source>
</evidence>
<reference evidence="3 4" key="1">
    <citation type="journal article" date="2018" name="BMC Genomics">
        <title>The genome of Naegleria lovaniensis, the basis for a comparative approach to unravel pathogenicity factors of the human pathogenic amoeba N. fowleri.</title>
        <authorList>
            <person name="Liechti N."/>
            <person name="Schurch N."/>
            <person name="Bruggmann R."/>
            <person name="Wittwer M."/>
        </authorList>
    </citation>
    <scope>NUCLEOTIDE SEQUENCE [LARGE SCALE GENOMIC DNA]</scope>
    <source>
        <strain evidence="3 4">ATCC 30569</strain>
    </source>
</reference>
<dbReference type="EMBL" id="PYSW02000001">
    <property type="protein sequence ID" value="KAG2394265.1"/>
    <property type="molecule type" value="Genomic_DNA"/>
</dbReference>
<dbReference type="InterPro" id="IPR051693">
    <property type="entry name" value="UPF0046_metallophosphoest"/>
</dbReference>
<dbReference type="AlphaFoldDB" id="A0AA88H0B8"/>
<dbReference type="GO" id="GO:0016787">
    <property type="term" value="F:hydrolase activity"/>
    <property type="evidence" value="ECO:0007669"/>
    <property type="project" value="InterPro"/>
</dbReference>
<gene>
    <name evidence="3" type="ORF">C9374_004029</name>
</gene>
<evidence type="ECO:0000256" key="1">
    <source>
        <dbReference type="SAM" id="MobiDB-lite"/>
    </source>
</evidence>
<dbReference type="Proteomes" id="UP000816034">
    <property type="component" value="Unassembled WGS sequence"/>
</dbReference>
<protein>
    <recommendedName>
        <fullName evidence="2">Calcineurin-like phosphoesterase domain-containing protein</fullName>
    </recommendedName>
</protein>
<keyword evidence="4" id="KW-1185">Reference proteome</keyword>
<accession>A0AA88H0B8</accession>
<dbReference type="Gene3D" id="3.60.21.10">
    <property type="match status" value="1"/>
</dbReference>
<proteinExistence type="predicted"/>
<dbReference type="RefSeq" id="XP_044556159.1">
    <property type="nucleotide sequence ID" value="XM_044693623.1"/>
</dbReference>
<dbReference type="InterPro" id="IPR029052">
    <property type="entry name" value="Metallo-depent_PP-like"/>
</dbReference>
<dbReference type="SUPFAM" id="SSF56300">
    <property type="entry name" value="Metallo-dependent phosphatases"/>
    <property type="match status" value="1"/>
</dbReference>